<dbReference type="AlphaFoldDB" id="A0A931HCE5"/>
<dbReference type="RefSeq" id="WP_197162693.1">
    <property type="nucleotide sequence ID" value="NZ_JADZGI010000001.1"/>
</dbReference>
<sequence length="327" mass="35299">MSAAPESPDSHCRSGGAIPGTWEPDDSRQSPAYALYERQPSALPVLIAVPHAGRRYPESLEREMRHGGRAMLRLEDRHVDLIGRALARETGANLLVAHAPRAMLDLNRAPDDVDWQMLRLEDRPELGDMRPVSPRVRSGLGLVPRRLPGLGELWRRPLDARELRARIAGVHAPYHAALDAALADLRQRWGAALLIDLHSMPPLQSRGGVPGAEIVIGDRFGASCQGRLVAETFAYLGAVGRRAAHNRPYAGGYVLERHARPAAGIHAIQLEVDRSRYLDAALDAPGAGLGGMVEDLVGLVRLLAGAVCDLGRGAQGRDGQAWPVAAE</sequence>
<evidence type="ECO:0000313" key="3">
    <source>
        <dbReference type="Proteomes" id="UP000617634"/>
    </source>
</evidence>
<evidence type="ECO:0000256" key="1">
    <source>
        <dbReference type="SAM" id="MobiDB-lite"/>
    </source>
</evidence>
<dbReference type="Pfam" id="PF05013">
    <property type="entry name" value="FGase"/>
    <property type="match status" value="1"/>
</dbReference>
<dbReference type="SUPFAM" id="SSF53187">
    <property type="entry name" value="Zn-dependent exopeptidases"/>
    <property type="match status" value="1"/>
</dbReference>
<dbReference type="Proteomes" id="UP000617634">
    <property type="component" value="Unassembled WGS sequence"/>
</dbReference>
<dbReference type="Gene3D" id="3.40.630.40">
    <property type="entry name" value="Zn-dependent exopeptidases"/>
    <property type="match status" value="1"/>
</dbReference>
<name>A0A931HCE5_9SPHN</name>
<reference evidence="2" key="1">
    <citation type="submission" date="2020-11" db="EMBL/GenBank/DDBJ databases">
        <title>Novosphingobium aureum sp. nov., a marine bacterium isolated from sediment of a salt flat.</title>
        <authorList>
            <person name="Yoo Y."/>
            <person name="Kim J.-J."/>
        </authorList>
    </citation>
    <scope>NUCLEOTIDE SEQUENCE</scope>
    <source>
        <strain evidence="2">YJ-S2-02</strain>
    </source>
</reference>
<feature type="region of interest" description="Disordered" evidence="1">
    <location>
        <begin position="1"/>
        <end position="28"/>
    </location>
</feature>
<dbReference type="EMBL" id="JADZGI010000001">
    <property type="protein sequence ID" value="MBH0112874.1"/>
    <property type="molecule type" value="Genomic_DNA"/>
</dbReference>
<organism evidence="2 3">
    <name type="scientific">Novosphingobium aureum</name>
    <dbReference type="NCBI Taxonomy" id="2792964"/>
    <lineage>
        <taxon>Bacteria</taxon>
        <taxon>Pseudomonadati</taxon>
        <taxon>Pseudomonadota</taxon>
        <taxon>Alphaproteobacteria</taxon>
        <taxon>Sphingomonadales</taxon>
        <taxon>Sphingomonadaceae</taxon>
        <taxon>Novosphingobium</taxon>
    </lineage>
</organism>
<keyword evidence="3" id="KW-1185">Reference proteome</keyword>
<comment type="caution">
    <text evidence="2">The sequence shown here is derived from an EMBL/GenBank/DDBJ whole genome shotgun (WGS) entry which is preliminary data.</text>
</comment>
<evidence type="ECO:0000313" key="2">
    <source>
        <dbReference type="EMBL" id="MBH0112874.1"/>
    </source>
</evidence>
<dbReference type="InterPro" id="IPR007709">
    <property type="entry name" value="N-FG_amidohydro"/>
</dbReference>
<proteinExistence type="predicted"/>
<gene>
    <name evidence="2" type="ORF">I5E68_07910</name>
</gene>
<protein>
    <submittedName>
        <fullName evidence="2">N-formylglutamate amidohydrolase</fullName>
    </submittedName>
</protein>
<accession>A0A931HCE5</accession>